<name>J9CZP2_9ZZZZ</name>
<dbReference type="AlphaFoldDB" id="J9CZP2"/>
<dbReference type="EMBL" id="AMCI01001372">
    <property type="protein sequence ID" value="EJX05756.1"/>
    <property type="molecule type" value="Genomic_DNA"/>
</dbReference>
<organism evidence="1">
    <name type="scientific">gut metagenome</name>
    <dbReference type="NCBI Taxonomy" id="749906"/>
    <lineage>
        <taxon>unclassified sequences</taxon>
        <taxon>metagenomes</taxon>
        <taxon>organismal metagenomes</taxon>
    </lineage>
</organism>
<gene>
    <name evidence="1" type="ORF">EVA_06151</name>
</gene>
<comment type="caution">
    <text evidence="1">The sequence shown here is derived from an EMBL/GenBank/DDBJ whole genome shotgun (WGS) entry which is preliminary data.</text>
</comment>
<reference evidence="1" key="1">
    <citation type="journal article" date="2012" name="PLoS ONE">
        <title>Gene sets for utilization of primary and secondary nutrition supplies in the distal gut of endangered iberian lynx.</title>
        <authorList>
            <person name="Alcaide M."/>
            <person name="Messina E."/>
            <person name="Richter M."/>
            <person name="Bargiela R."/>
            <person name="Peplies J."/>
            <person name="Huws S.A."/>
            <person name="Newbold C.J."/>
            <person name="Golyshin P.N."/>
            <person name="Simon M.A."/>
            <person name="Lopez G."/>
            <person name="Yakimov M.M."/>
            <person name="Ferrer M."/>
        </authorList>
    </citation>
    <scope>NUCLEOTIDE SEQUENCE</scope>
</reference>
<accession>J9CZP2</accession>
<sequence length="298" mass="35511">MTERTGHNLIHVHRLILRHIFTKCSFMATAFSRHRDLITVRNPFHLLPHLLPVSLLLPCLVQFSLPGTLRLHILSLVRYHLRLLPLNTLHLTRCLHRVRLHKPVNLLLIHSPVIQVRHRTSHRHLVIKHLLFSLIVLTRRNSFNPLRSRTDLASLFCRRNFIHRSNLFRSNRLRNRRFYRSRRFSNRSAFRLHTSNSFPRSKPFLSLCNAPFAFLLSLHLFVGGRTCTKLSILRLLHLLFHIPYHGTDSLHSQLLITFRLFNQSIPCRTRVSRFIDRRTRFLIHRNFISLWLCRFSCS</sequence>
<proteinExistence type="predicted"/>
<protein>
    <submittedName>
        <fullName evidence="1">Uncharacterized protein</fullName>
    </submittedName>
</protein>
<evidence type="ECO:0000313" key="1">
    <source>
        <dbReference type="EMBL" id="EJX05756.1"/>
    </source>
</evidence>